<evidence type="ECO:0000313" key="1">
    <source>
        <dbReference type="EnsemblMetazoa" id="PPA41507.1"/>
    </source>
</evidence>
<dbReference type="Proteomes" id="UP000005239">
    <property type="component" value="Unassembled WGS sequence"/>
</dbReference>
<gene>
    <name evidence="1" type="primary">WBGene00279876</name>
</gene>
<name>A0A2A6CMJ1_PRIPA</name>
<accession>A0A8R1UXU5</accession>
<protein>
    <submittedName>
        <fullName evidence="1">Uncharacterized protein</fullName>
    </submittedName>
</protein>
<dbReference type="AlphaFoldDB" id="A0A2A6CMJ1"/>
<organism evidence="1 2">
    <name type="scientific">Pristionchus pacificus</name>
    <name type="common">Parasitic nematode worm</name>
    <dbReference type="NCBI Taxonomy" id="54126"/>
    <lineage>
        <taxon>Eukaryota</taxon>
        <taxon>Metazoa</taxon>
        <taxon>Ecdysozoa</taxon>
        <taxon>Nematoda</taxon>
        <taxon>Chromadorea</taxon>
        <taxon>Rhabditida</taxon>
        <taxon>Rhabditina</taxon>
        <taxon>Diplogasteromorpha</taxon>
        <taxon>Diplogasteroidea</taxon>
        <taxon>Neodiplogasteridae</taxon>
        <taxon>Pristionchus</taxon>
    </lineage>
</organism>
<keyword evidence="2" id="KW-1185">Reference proteome</keyword>
<accession>A0A2A6CMJ1</accession>
<sequence length="256" mass="28157">MSFSANFATPVIVNTNSTKHFLSSLSIALVIATAALRTQTNNLCLERYAAFHSLELVMLCEQTTSVSLVISLLIAIGNGANISNFGSIFKLQNLQIVANDWRTIVPVDRNRHLNGVRILMSLLDGSGVYYAMASTSYPVIPGLEKIEMCLPIAVVISALIFLPHVKLLCFRRSSENTAVIFPGPYFSRKRVQIAPVDDISTTPAVGQPMIMMTSPTMMPTPSSHQMMMHPNTIIPPQHPTRAPYDPPPNRLSLRTH</sequence>
<proteinExistence type="predicted"/>
<reference evidence="2" key="1">
    <citation type="journal article" date="2008" name="Nat. Genet.">
        <title>The Pristionchus pacificus genome provides a unique perspective on nematode lifestyle and parasitism.</title>
        <authorList>
            <person name="Dieterich C."/>
            <person name="Clifton S.W."/>
            <person name="Schuster L.N."/>
            <person name="Chinwalla A."/>
            <person name="Delehaunty K."/>
            <person name="Dinkelacker I."/>
            <person name="Fulton L."/>
            <person name="Fulton R."/>
            <person name="Godfrey J."/>
            <person name="Minx P."/>
            <person name="Mitreva M."/>
            <person name="Roeseler W."/>
            <person name="Tian H."/>
            <person name="Witte H."/>
            <person name="Yang S.P."/>
            <person name="Wilson R.K."/>
            <person name="Sommer R.J."/>
        </authorList>
    </citation>
    <scope>NUCLEOTIDE SEQUENCE [LARGE SCALE GENOMIC DNA]</scope>
    <source>
        <strain evidence="2">PS312</strain>
    </source>
</reference>
<evidence type="ECO:0000313" key="2">
    <source>
        <dbReference type="Proteomes" id="UP000005239"/>
    </source>
</evidence>
<dbReference type="EnsemblMetazoa" id="PPA41507.1">
    <property type="protein sequence ID" value="PPA41507.1"/>
    <property type="gene ID" value="WBGene00279876"/>
</dbReference>
<reference evidence="1" key="2">
    <citation type="submission" date="2022-06" db="UniProtKB">
        <authorList>
            <consortium name="EnsemblMetazoa"/>
        </authorList>
    </citation>
    <scope>IDENTIFICATION</scope>
    <source>
        <strain evidence="1">PS312</strain>
    </source>
</reference>